<dbReference type="EMBL" id="CAXDID020000089">
    <property type="protein sequence ID" value="CAL6021674.1"/>
    <property type="molecule type" value="Genomic_DNA"/>
</dbReference>
<dbReference type="EMBL" id="CATOUU010001119">
    <property type="protein sequence ID" value="CAI9973210.1"/>
    <property type="molecule type" value="Genomic_DNA"/>
</dbReference>
<dbReference type="AlphaFoldDB" id="A0AA86PV13"/>
<reference evidence="1" key="1">
    <citation type="submission" date="2023-06" db="EMBL/GenBank/DDBJ databases">
        <authorList>
            <person name="Kurt Z."/>
        </authorList>
    </citation>
    <scope>NUCLEOTIDE SEQUENCE</scope>
</reference>
<keyword evidence="5" id="KW-1185">Reference proteome</keyword>
<evidence type="ECO:0000313" key="4">
    <source>
        <dbReference type="EMBL" id="CAL6044714.1"/>
    </source>
</evidence>
<accession>A0AA86PV13</accession>
<comment type="caution">
    <text evidence="1">The sequence shown here is derived from an EMBL/GenBank/DDBJ whole genome shotgun (WGS) entry which is preliminary data.</text>
</comment>
<gene>
    <name evidence="3" type="ORF">HINF_LOCUS28282</name>
    <name evidence="1" type="ORF">HINF_LOCUS34101</name>
    <name evidence="4" type="ORF">HINF_LOCUS40690</name>
    <name evidence="2" type="ORF">HINF_LOCUS60855</name>
</gene>
<evidence type="ECO:0000313" key="3">
    <source>
        <dbReference type="EMBL" id="CAL6021674.1"/>
    </source>
</evidence>
<sequence length="103" mass="11757">MKKVIGSQQRLQKAMISNSSFSQLVLKSEKSFSIKANQSVDIFANELIAHSANNEPMIKQIKETTKKLKQTIQRTVQLKYLLGTYEESLNKCNISAKKMKDTY</sequence>
<proteinExistence type="predicted"/>
<name>A0AA86PV13_9EUKA</name>
<dbReference type="Proteomes" id="UP001642409">
    <property type="component" value="Unassembled WGS sequence"/>
</dbReference>
<evidence type="ECO:0000313" key="5">
    <source>
        <dbReference type="Proteomes" id="UP001642409"/>
    </source>
</evidence>
<dbReference type="EMBL" id="CAXDID020000161">
    <property type="protein sequence ID" value="CAL6044714.1"/>
    <property type="molecule type" value="Genomic_DNA"/>
</dbReference>
<protein>
    <submittedName>
        <fullName evidence="3">Hypothetical_protein</fullName>
    </submittedName>
</protein>
<reference evidence="3 5" key="2">
    <citation type="submission" date="2024-07" db="EMBL/GenBank/DDBJ databases">
        <authorList>
            <person name="Akdeniz Z."/>
        </authorList>
    </citation>
    <scope>NUCLEOTIDE SEQUENCE [LARGE SCALE GENOMIC DNA]</scope>
</reference>
<organism evidence="1">
    <name type="scientific">Hexamita inflata</name>
    <dbReference type="NCBI Taxonomy" id="28002"/>
    <lineage>
        <taxon>Eukaryota</taxon>
        <taxon>Metamonada</taxon>
        <taxon>Diplomonadida</taxon>
        <taxon>Hexamitidae</taxon>
        <taxon>Hexamitinae</taxon>
        <taxon>Hexamita</taxon>
    </lineage>
</organism>
<evidence type="ECO:0000313" key="1">
    <source>
        <dbReference type="EMBL" id="CAI9946456.1"/>
    </source>
</evidence>
<dbReference type="EMBL" id="CATOUU010000762">
    <property type="protein sequence ID" value="CAI9946456.1"/>
    <property type="molecule type" value="Genomic_DNA"/>
</dbReference>
<evidence type="ECO:0000313" key="2">
    <source>
        <dbReference type="EMBL" id="CAI9973210.1"/>
    </source>
</evidence>